<protein>
    <recommendedName>
        <fullName evidence="2">VTT domain-containing protein</fullName>
    </recommendedName>
</protein>
<proteinExistence type="predicted"/>
<keyword evidence="1" id="KW-0812">Transmembrane</keyword>
<dbReference type="OrthoDB" id="121782at2157"/>
<dbReference type="AlphaFoldDB" id="A0A7D5EGN5"/>
<feature type="domain" description="VTT" evidence="2">
    <location>
        <begin position="56"/>
        <end position="164"/>
    </location>
</feature>
<feature type="transmembrane region" description="Helical" evidence="1">
    <location>
        <begin position="154"/>
        <end position="172"/>
    </location>
</feature>
<keyword evidence="4" id="KW-1185">Reference proteome</keyword>
<evidence type="ECO:0000256" key="1">
    <source>
        <dbReference type="SAM" id="Phobius"/>
    </source>
</evidence>
<keyword evidence="1" id="KW-0472">Membrane</keyword>
<evidence type="ECO:0000259" key="2">
    <source>
        <dbReference type="Pfam" id="PF09335"/>
    </source>
</evidence>
<dbReference type="InterPro" id="IPR032816">
    <property type="entry name" value="VTT_dom"/>
</dbReference>
<dbReference type="Proteomes" id="UP000509594">
    <property type="component" value="Chromosome"/>
</dbReference>
<evidence type="ECO:0000313" key="3">
    <source>
        <dbReference type="EMBL" id="QLC51296.1"/>
    </source>
</evidence>
<feature type="transmembrane region" description="Helical" evidence="1">
    <location>
        <begin position="30"/>
        <end position="55"/>
    </location>
</feature>
<dbReference type="Pfam" id="PF09335">
    <property type="entry name" value="VTT_dom"/>
    <property type="match status" value="1"/>
</dbReference>
<keyword evidence="1" id="KW-1133">Transmembrane helix</keyword>
<organism evidence="3 4">
    <name type="scientific">Methanolobus zinderi</name>
    <dbReference type="NCBI Taxonomy" id="536044"/>
    <lineage>
        <taxon>Archaea</taxon>
        <taxon>Methanobacteriati</taxon>
        <taxon>Methanobacteriota</taxon>
        <taxon>Stenosarchaea group</taxon>
        <taxon>Methanomicrobia</taxon>
        <taxon>Methanosarcinales</taxon>
        <taxon>Methanosarcinaceae</taxon>
        <taxon>Methanolobus</taxon>
    </lineage>
</organism>
<dbReference type="EMBL" id="CP058215">
    <property type="protein sequence ID" value="QLC51296.1"/>
    <property type="molecule type" value="Genomic_DNA"/>
</dbReference>
<gene>
    <name evidence="3" type="ORF">HWN40_08685</name>
</gene>
<feature type="transmembrane region" description="Helical" evidence="1">
    <location>
        <begin position="67"/>
        <end position="87"/>
    </location>
</feature>
<feature type="transmembrane region" description="Helical" evidence="1">
    <location>
        <begin position="118"/>
        <end position="142"/>
    </location>
</feature>
<evidence type="ECO:0000313" key="4">
    <source>
        <dbReference type="Proteomes" id="UP000509594"/>
    </source>
</evidence>
<reference evidence="3 4" key="1">
    <citation type="submission" date="2020-06" db="EMBL/GenBank/DDBJ databases">
        <title>Methanolobus halotolerans sp. nov., isolated from a saline lake Tus in Siberia.</title>
        <authorList>
            <person name="Shen Y."/>
            <person name="Chen S.-C."/>
            <person name="Lai M.-C."/>
            <person name="Huang H.-H."/>
            <person name="Chiu H.-H."/>
            <person name="Tang S.-L."/>
            <person name="Rogozin D.Y."/>
            <person name="Degermendzhy A.G."/>
        </authorList>
    </citation>
    <scope>NUCLEOTIDE SEQUENCE [LARGE SCALE GENOMIC DNA]</scope>
    <source>
        <strain evidence="3 4">DSM 21339</strain>
    </source>
</reference>
<dbReference type="KEGG" id="mzi:HWN40_08685"/>
<name>A0A7D5EGN5_9EURY</name>
<sequence>MSLVLFIIAWSVLLVYYPPEKVVEFLGVQNTYLIVFLLAASGGVSAFTSTSFYTALVTISLGGVNPVYLAIFASVGLTLGDIVFYVVGKKGRSCVTPTYGKYINRFLQLVEKVSDRTIILLIFFYSLTPLPSDILAIVLAILGFPLKKMVPPLLAGNFALTLILAELAIYGYQFF</sequence>
<accession>A0A7D5EGN5</accession>